<sequence length="643" mass="72278">MHCTAAGPFDLQVAIVLAWPALAESCSIGARLTMEGGRRLNRKEQRKLRHKLGTVEVSNETQDGEEQQPTTETGIGAGVALGDQFTVSQQTRTAAQTQLMENVQDIKVENFTISAQGKDLLVNACLTIAAGRRYGLVGPNGMGKTTLLKHIANRKLDIPANIDVLYCEQEIEVDERSPVDVVLRADTKRVELMEREKQLMERVTSGDLSANDELQEVSDELMAIGADAAEPKARRILAGLGFNEEMQMRPSNQFSGGWRMRISLARALFLEPTLLMLDEPTNHLDLNAVIWLDNYLQSWKKTLLVVSHDQSFLDSVCTDIIQLETQKLFYYKGNYTQFKKMWTQKKKELEKDYDKQQKRLRELKIAGKSSKQAVEKMVKSKQTKQKRGAKADDLYDEDVNKTELIQRPKDYLVKFAFPDPPPLNPPILGMHDVTFGYKSRPPLFKNVNFGIDLSTRIAIVGPNGVGKSTFLKLLLGDLTPTEGEVRRNHRLRVGRFDQHSSEHLTAEESPVEYLRRLFNLDYQMARKNLGMVGLASHAHTIQIQSLSGGQKSRVALAELALSAPDVLILDEPTNNLDIESIDALAEAINDYKGGVVMVTHDERLIRETDCQLWIIEDGEIAEIDGDFDDYRRELLESLGEVTT</sequence>
<keyword evidence="14" id="KW-0732">Signal</keyword>
<feature type="region of interest" description="Disordered" evidence="13">
    <location>
        <begin position="41"/>
        <end position="74"/>
    </location>
</feature>
<evidence type="ECO:0000256" key="9">
    <source>
        <dbReference type="ARBA" id="ARBA00023159"/>
    </source>
</evidence>
<evidence type="ECO:0000256" key="1">
    <source>
        <dbReference type="ARBA" id="ARBA00004259"/>
    </source>
</evidence>
<dbReference type="GO" id="GO:0005654">
    <property type="term" value="C:nucleoplasm"/>
    <property type="evidence" value="ECO:0007669"/>
    <property type="project" value="UniProtKB-SubCell"/>
</dbReference>
<keyword evidence="5" id="KW-0597">Phosphoprotein</keyword>
<dbReference type="SMART" id="SM00382">
    <property type="entry name" value="AAA"/>
    <property type="match status" value="2"/>
</dbReference>
<evidence type="ECO:0000256" key="14">
    <source>
        <dbReference type="SAM" id="SignalP"/>
    </source>
</evidence>
<dbReference type="Gene3D" id="3.40.50.300">
    <property type="entry name" value="P-loop containing nucleotide triphosphate hydrolases"/>
    <property type="match status" value="2"/>
</dbReference>
<organism evidence="16 17">
    <name type="scientific">Trichuris muris</name>
    <name type="common">Mouse whipworm</name>
    <dbReference type="NCBI Taxonomy" id="70415"/>
    <lineage>
        <taxon>Eukaryota</taxon>
        <taxon>Metazoa</taxon>
        <taxon>Ecdysozoa</taxon>
        <taxon>Nematoda</taxon>
        <taxon>Enoplea</taxon>
        <taxon>Dorylaimia</taxon>
        <taxon>Trichinellida</taxon>
        <taxon>Trichuridae</taxon>
        <taxon>Trichuris</taxon>
    </lineage>
</organism>
<dbReference type="FunFam" id="3.40.50.300:FF:000472">
    <property type="entry name" value="ATP-binding cassette, sub-family F (GCN20), member 1"/>
    <property type="match status" value="1"/>
</dbReference>
<dbReference type="InterPro" id="IPR003593">
    <property type="entry name" value="AAA+_ATPase"/>
</dbReference>
<keyword evidence="6" id="KW-0677">Repeat</keyword>
<dbReference type="AlphaFoldDB" id="A0A5S6R4D1"/>
<dbReference type="Pfam" id="PF00005">
    <property type="entry name" value="ABC_tran"/>
    <property type="match status" value="2"/>
</dbReference>
<evidence type="ECO:0000256" key="11">
    <source>
        <dbReference type="ARBA" id="ARBA00073921"/>
    </source>
</evidence>
<dbReference type="PROSITE" id="PS00211">
    <property type="entry name" value="ABC_TRANSPORTER_1"/>
    <property type="match status" value="2"/>
</dbReference>
<comment type="subcellular location">
    <subcellularLocation>
        <location evidence="2">Cytoplasm</location>
    </subcellularLocation>
    <subcellularLocation>
        <location evidence="1">Nucleus envelope</location>
    </subcellularLocation>
    <subcellularLocation>
        <location evidence="3">Nucleus</location>
        <location evidence="3">Nucleoplasm</location>
    </subcellularLocation>
</comment>
<dbReference type="NCBIfam" id="NF000355">
    <property type="entry name" value="ribo_prot_ABC_F"/>
    <property type="match status" value="1"/>
</dbReference>
<evidence type="ECO:0000256" key="10">
    <source>
        <dbReference type="ARBA" id="ARBA00023242"/>
    </source>
</evidence>
<dbReference type="InterPro" id="IPR003439">
    <property type="entry name" value="ABC_transporter-like_ATP-bd"/>
</dbReference>
<feature type="signal peptide" evidence="14">
    <location>
        <begin position="1"/>
        <end position="25"/>
    </location>
</feature>
<feature type="domain" description="ABC transporter" evidence="15">
    <location>
        <begin position="428"/>
        <end position="642"/>
    </location>
</feature>
<dbReference type="GO" id="GO:0005737">
    <property type="term" value="C:cytoplasm"/>
    <property type="evidence" value="ECO:0007669"/>
    <property type="project" value="UniProtKB-SubCell"/>
</dbReference>
<dbReference type="PANTHER" id="PTHR19211:SF14">
    <property type="entry name" value="ATP-BINDING CASSETTE SUB-FAMILY F MEMBER 1"/>
    <property type="match status" value="1"/>
</dbReference>
<evidence type="ECO:0000313" key="16">
    <source>
        <dbReference type="Proteomes" id="UP000046395"/>
    </source>
</evidence>
<keyword evidence="4" id="KW-0963">Cytoplasm</keyword>
<dbReference type="Proteomes" id="UP000046395">
    <property type="component" value="Unassembled WGS sequence"/>
</dbReference>
<evidence type="ECO:0000256" key="6">
    <source>
        <dbReference type="ARBA" id="ARBA00022737"/>
    </source>
</evidence>
<keyword evidence="12" id="KW-0175">Coiled coil</keyword>
<evidence type="ECO:0000256" key="12">
    <source>
        <dbReference type="SAM" id="Coils"/>
    </source>
</evidence>
<protein>
    <recommendedName>
        <fullName evidence="11">ATP-binding cassette sub-family F member 1</fullName>
    </recommendedName>
</protein>
<evidence type="ECO:0000256" key="3">
    <source>
        <dbReference type="ARBA" id="ARBA00004642"/>
    </source>
</evidence>
<keyword evidence="7" id="KW-0547">Nucleotide-binding</keyword>
<dbReference type="GO" id="GO:0016887">
    <property type="term" value="F:ATP hydrolysis activity"/>
    <property type="evidence" value="ECO:0007669"/>
    <property type="project" value="InterPro"/>
</dbReference>
<dbReference type="FunFam" id="3.40.50.300:FF:000471">
    <property type="entry name" value="ATP-binding cassette, sub-family F (GCN20), member 1"/>
    <property type="match status" value="1"/>
</dbReference>
<feature type="compositionally biased region" description="Basic residues" evidence="13">
    <location>
        <begin position="41"/>
        <end position="52"/>
    </location>
</feature>
<dbReference type="GO" id="GO:0005635">
    <property type="term" value="C:nuclear envelope"/>
    <property type="evidence" value="ECO:0007669"/>
    <property type="project" value="UniProtKB-SubCell"/>
</dbReference>
<name>A0A5S6R4D1_TRIMR</name>
<dbReference type="CDD" id="cd03221">
    <property type="entry name" value="ABCF_EF-3"/>
    <property type="match status" value="2"/>
</dbReference>
<dbReference type="InterPro" id="IPR027417">
    <property type="entry name" value="P-loop_NTPase"/>
</dbReference>
<dbReference type="PANTHER" id="PTHR19211">
    <property type="entry name" value="ATP-BINDING TRANSPORT PROTEIN-RELATED"/>
    <property type="match status" value="1"/>
</dbReference>
<evidence type="ECO:0000259" key="15">
    <source>
        <dbReference type="PROSITE" id="PS50893"/>
    </source>
</evidence>
<reference evidence="17" key="1">
    <citation type="submission" date="2019-12" db="UniProtKB">
        <authorList>
            <consortium name="WormBaseParasite"/>
        </authorList>
    </citation>
    <scope>IDENTIFICATION</scope>
</reference>
<dbReference type="InterPro" id="IPR050611">
    <property type="entry name" value="ABCF"/>
</dbReference>
<dbReference type="GO" id="GO:0005524">
    <property type="term" value="F:ATP binding"/>
    <property type="evidence" value="ECO:0007669"/>
    <property type="project" value="UniProtKB-KW"/>
</dbReference>
<evidence type="ECO:0000256" key="7">
    <source>
        <dbReference type="ARBA" id="ARBA00022741"/>
    </source>
</evidence>
<feature type="domain" description="ABC transporter" evidence="15">
    <location>
        <begin position="106"/>
        <end position="350"/>
    </location>
</feature>
<keyword evidence="16" id="KW-1185">Reference proteome</keyword>
<evidence type="ECO:0000256" key="13">
    <source>
        <dbReference type="SAM" id="MobiDB-lite"/>
    </source>
</evidence>
<dbReference type="InterPro" id="IPR017871">
    <property type="entry name" value="ABC_transporter-like_CS"/>
</dbReference>
<feature type="coiled-coil region" evidence="12">
    <location>
        <begin position="339"/>
        <end position="366"/>
    </location>
</feature>
<evidence type="ECO:0000313" key="17">
    <source>
        <dbReference type="WBParaSite" id="TMUE_3000014169.1"/>
    </source>
</evidence>
<accession>A0A5S6R4D1</accession>
<dbReference type="WBParaSite" id="TMUE_3000014169.1">
    <property type="protein sequence ID" value="TMUE_3000014169.1"/>
    <property type="gene ID" value="WBGene00289520"/>
</dbReference>
<evidence type="ECO:0000256" key="8">
    <source>
        <dbReference type="ARBA" id="ARBA00022840"/>
    </source>
</evidence>
<feature type="compositionally biased region" description="Polar residues" evidence="13">
    <location>
        <begin position="56"/>
        <end position="73"/>
    </location>
</feature>
<dbReference type="SUPFAM" id="SSF52540">
    <property type="entry name" value="P-loop containing nucleoside triphosphate hydrolases"/>
    <property type="match status" value="2"/>
</dbReference>
<evidence type="ECO:0000256" key="4">
    <source>
        <dbReference type="ARBA" id="ARBA00022490"/>
    </source>
</evidence>
<proteinExistence type="predicted"/>
<keyword evidence="10" id="KW-0539">Nucleus</keyword>
<keyword evidence="8" id="KW-0067">ATP-binding</keyword>
<evidence type="ECO:0000256" key="2">
    <source>
        <dbReference type="ARBA" id="ARBA00004496"/>
    </source>
</evidence>
<evidence type="ECO:0000256" key="5">
    <source>
        <dbReference type="ARBA" id="ARBA00022553"/>
    </source>
</evidence>
<dbReference type="STRING" id="70415.A0A5S6R4D1"/>
<dbReference type="PROSITE" id="PS50893">
    <property type="entry name" value="ABC_TRANSPORTER_2"/>
    <property type="match status" value="2"/>
</dbReference>
<keyword evidence="9" id="KW-0010">Activator</keyword>
<feature type="chain" id="PRO_5024287526" description="ATP-binding cassette sub-family F member 1" evidence="14">
    <location>
        <begin position="26"/>
        <end position="643"/>
    </location>
</feature>